<dbReference type="Pfam" id="PF00531">
    <property type="entry name" value="Death"/>
    <property type="match status" value="1"/>
</dbReference>
<evidence type="ECO:0000256" key="10">
    <source>
        <dbReference type="ARBA" id="ARBA00023242"/>
    </source>
</evidence>
<dbReference type="InterPro" id="IPR000488">
    <property type="entry name" value="Death_dom"/>
</dbReference>
<protein>
    <submittedName>
        <fullName evidence="14">NFkB protein</fullName>
    </submittedName>
</protein>
<evidence type="ECO:0000256" key="8">
    <source>
        <dbReference type="ARBA" id="ARBA00023159"/>
    </source>
</evidence>
<dbReference type="InterPro" id="IPR013783">
    <property type="entry name" value="Ig-like_fold"/>
</dbReference>
<dbReference type="Pfam" id="PF00554">
    <property type="entry name" value="RHD_DNA_bind"/>
    <property type="match status" value="1"/>
</dbReference>
<dbReference type="SMART" id="SM00005">
    <property type="entry name" value="DEATH"/>
    <property type="match status" value="1"/>
</dbReference>
<feature type="compositionally biased region" description="Polar residues" evidence="12">
    <location>
        <begin position="848"/>
        <end position="857"/>
    </location>
</feature>
<dbReference type="InterPro" id="IPR011539">
    <property type="entry name" value="RHD_DNA_bind_dom"/>
</dbReference>
<dbReference type="PANTHER" id="PTHR24169:SF28">
    <property type="entry name" value="NUCLEAR FACTOR NF-KAPPA-B P110 SUBUNIT"/>
    <property type="match status" value="1"/>
</dbReference>
<dbReference type="FunFam" id="2.60.40.340:FF:000004">
    <property type="entry name" value="Nuclear factor NF-kappa-B p105 subunit isoform 1"/>
    <property type="match status" value="1"/>
</dbReference>
<evidence type="ECO:0000256" key="6">
    <source>
        <dbReference type="ARBA" id="ARBA00023043"/>
    </source>
</evidence>
<evidence type="ECO:0000256" key="11">
    <source>
        <dbReference type="PROSITE-ProRule" id="PRU00023"/>
    </source>
</evidence>
<feature type="region of interest" description="Disordered" evidence="12">
    <location>
        <begin position="796"/>
        <end position="815"/>
    </location>
</feature>
<feature type="compositionally biased region" description="Acidic residues" evidence="12">
    <location>
        <begin position="798"/>
        <end position="810"/>
    </location>
</feature>
<feature type="region of interest" description="Disordered" evidence="12">
    <location>
        <begin position="992"/>
        <end position="1023"/>
    </location>
</feature>
<feature type="region of interest" description="Disordered" evidence="12">
    <location>
        <begin position="834"/>
        <end position="857"/>
    </location>
</feature>
<accession>S5DIK7</accession>
<feature type="compositionally biased region" description="Basic and acidic residues" evidence="12">
    <location>
        <begin position="447"/>
        <end position="456"/>
    </location>
</feature>
<evidence type="ECO:0000256" key="12">
    <source>
        <dbReference type="SAM" id="MobiDB-lite"/>
    </source>
</evidence>
<dbReference type="InterPro" id="IPR002909">
    <property type="entry name" value="IPT_dom"/>
</dbReference>
<dbReference type="SUPFAM" id="SSF47986">
    <property type="entry name" value="DEATH domain"/>
    <property type="match status" value="1"/>
</dbReference>
<dbReference type="Pfam" id="PF12796">
    <property type="entry name" value="Ank_2"/>
    <property type="match status" value="1"/>
</dbReference>
<keyword evidence="3" id="KW-0963">Cytoplasm</keyword>
<comment type="subcellular location">
    <subcellularLocation>
        <location evidence="2">Cytoplasm</location>
    </subcellularLocation>
    <subcellularLocation>
        <location evidence="1">Nucleus</location>
    </subcellularLocation>
</comment>
<feature type="region of interest" description="Disordered" evidence="12">
    <location>
        <begin position="498"/>
        <end position="533"/>
    </location>
</feature>
<dbReference type="Gene3D" id="2.60.40.340">
    <property type="entry name" value="Rel homology domain (RHD), DNA-binding domain"/>
    <property type="match status" value="1"/>
</dbReference>
<keyword evidence="4" id="KW-0677">Repeat</keyword>
<evidence type="ECO:0000259" key="13">
    <source>
        <dbReference type="PROSITE" id="PS50254"/>
    </source>
</evidence>
<dbReference type="GO" id="GO:0000981">
    <property type="term" value="F:DNA-binding transcription factor activity, RNA polymerase II-specific"/>
    <property type="evidence" value="ECO:0007669"/>
    <property type="project" value="TreeGrafter"/>
</dbReference>
<dbReference type="AlphaFoldDB" id="S5DIK7"/>
<keyword evidence="7" id="KW-0238">DNA-binding</keyword>
<evidence type="ECO:0000256" key="1">
    <source>
        <dbReference type="ARBA" id="ARBA00004123"/>
    </source>
</evidence>
<reference evidence="14" key="1">
    <citation type="journal article" date="2013" name="J. Immunol.">
        <title>The Archaic Roles of the Amphioxus NF-?B/I?B Complex in Innate Immune Responses.</title>
        <authorList>
            <person name="Yuan S."/>
            <person name="Zhang J."/>
            <person name="Zhang L."/>
            <person name="Huang L."/>
            <person name="Peng J."/>
            <person name="Huang S."/>
            <person name="Chen S."/>
            <person name="Xu A."/>
        </authorList>
    </citation>
    <scope>NUCLEOTIDE SEQUENCE</scope>
</reference>
<gene>
    <name evidence="14" type="primary">p105</name>
</gene>
<dbReference type="PROSITE" id="PS50297">
    <property type="entry name" value="ANK_REP_REGION"/>
    <property type="match status" value="4"/>
</dbReference>
<keyword evidence="9" id="KW-0804">Transcription</keyword>
<dbReference type="GO" id="GO:0000978">
    <property type="term" value="F:RNA polymerase II cis-regulatory region sequence-specific DNA binding"/>
    <property type="evidence" value="ECO:0007669"/>
    <property type="project" value="TreeGrafter"/>
</dbReference>
<feature type="repeat" description="ANK" evidence="11">
    <location>
        <begin position="695"/>
        <end position="727"/>
    </location>
</feature>
<dbReference type="CDD" id="cd01177">
    <property type="entry name" value="IPT_NFkappaB"/>
    <property type="match status" value="1"/>
</dbReference>
<dbReference type="Gene3D" id="1.25.40.20">
    <property type="entry name" value="Ankyrin repeat-containing domain"/>
    <property type="match status" value="1"/>
</dbReference>
<dbReference type="InterPro" id="IPR032397">
    <property type="entry name" value="RHD_dimer"/>
</dbReference>
<dbReference type="InterPro" id="IPR033926">
    <property type="entry name" value="IPT_NFkappaB"/>
</dbReference>
<proteinExistence type="evidence at transcript level"/>
<dbReference type="PANTHER" id="PTHR24169">
    <property type="entry name" value="NUCLEAR FACTOR NF-KAPPA-B PROTEIN"/>
    <property type="match status" value="1"/>
</dbReference>
<feature type="repeat" description="ANK" evidence="11">
    <location>
        <begin position="729"/>
        <end position="762"/>
    </location>
</feature>
<feature type="repeat" description="ANK" evidence="11">
    <location>
        <begin position="763"/>
        <end position="795"/>
    </location>
</feature>
<dbReference type="InterPro" id="IPR000451">
    <property type="entry name" value="NFkB/Dor"/>
</dbReference>
<evidence type="ECO:0000256" key="7">
    <source>
        <dbReference type="ARBA" id="ARBA00023125"/>
    </source>
</evidence>
<evidence type="ECO:0000256" key="9">
    <source>
        <dbReference type="ARBA" id="ARBA00023163"/>
    </source>
</evidence>
<dbReference type="InterPro" id="IPR036770">
    <property type="entry name" value="Ankyrin_rpt-contain_sf"/>
</dbReference>
<evidence type="ECO:0000256" key="4">
    <source>
        <dbReference type="ARBA" id="ARBA00022737"/>
    </source>
</evidence>
<dbReference type="CDD" id="cd08310">
    <property type="entry name" value="Death_NFkB-like"/>
    <property type="match status" value="1"/>
</dbReference>
<dbReference type="GO" id="GO:0005634">
    <property type="term" value="C:nucleus"/>
    <property type="evidence" value="ECO:0007669"/>
    <property type="project" value="UniProtKB-SubCell"/>
</dbReference>
<dbReference type="Gene3D" id="1.10.533.10">
    <property type="entry name" value="Death Domain, Fas"/>
    <property type="match status" value="1"/>
</dbReference>
<dbReference type="PROSITE" id="PS50088">
    <property type="entry name" value="ANK_REPEAT"/>
    <property type="match status" value="4"/>
</dbReference>
<dbReference type="PROSITE" id="PS50254">
    <property type="entry name" value="REL_2"/>
    <property type="match status" value="1"/>
</dbReference>
<evidence type="ECO:0000256" key="2">
    <source>
        <dbReference type="ARBA" id="ARBA00004496"/>
    </source>
</evidence>
<dbReference type="EMBL" id="KF006940">
    <property type="protein sequence ID" value="AGQ17410.1"/>
    <property type="molecule type" value="mRNA"/>
</dbReference>
<dbReference type="SMART" id="SM00248">
    <property type="entry name" value="ANK"/>
    <property type="match status" value="6"/>
</dbReference>
<dbReference type="GO" id="GO:0007165">
    <property type="term" value="P:signal transduction"/>
    <property type="evidence" value="ECO:0007669"/>
    <property type="project" value="InterPro"/>
</dbReference>
<dbReference type="SUPFAM" id="SSF48403">
    <property type="entry name" value="Ankyrin repeat"/>
    <property type="match status" value="1"/>
</dbReference>
<dbReference type="GO" id="GO:0005737">
    <property type="term" value="C:cytoplasm"/>
    <property type="evidence" value="ECO:0007669"/>
    <property type="project" value="UniProtKB-SubCell"/>
</dbReference>
<keyword evidence="6 11" id="KW-0040">ANK repeat</keyword>
<dbReference type="InterPro" id="IPR030492">
    <property type="entry name" value="RHD_CS"/>
</dbReference>
<feature type="repeat" description="ANK" evidence="11">
    <location>
        <begin position="619"/>
        <end position="651"/>
    </location>
</feature>
<dbReference type="InterPro" id="IPR037059">
    <property type="entry name" value="RHD_DNA_bind_dom_sf"/>
</dbReference>
<dbReference type="Pfam" id="PF00023">
    <property type="entry name" value="Ank"/>
    <property type="match status" value="1"/>
</dbReference>
<dbReference type="InterPro" id="IPR014756">
    <property type="entry name" value="Ig_E-set"/>
</dbReference>
<evidence type="ECO:0000256" key="5">
    <source>
        <dbReference type="ARBA" id="ARBA00023015"/>
    </source>
</evidence>
<dbReference type="Gene3D" id="2.60.40.10">
    <property type="entry name" value="Immunoglobulins"/>
    <property type="match status" value="1"/>
</dbReference>
<dbReference type="SMART" id="SM00429">
    <property type="entry name" value="IPT"/>
    <property type="match status" value="1"/>
</dbReference>
<dbReference type="PRINTS" id="PR00057">
    <property type="entry name" value="NFKBTNSCPFCT"/>
</dbReference>
<dbReference type="SUPFAM" id="SSF49417">
    <property type="entry name" value="p53-like transcription factors"/>
    <property type="match status" value="1"/>
</dbReference>
<evidence type="ECO:0000256" key="3">
    <source>
        <dbReference type="ARBA" id="ARBA00022490"/>
    </source>
</evidence>
<keyword evidence="8" id="KW-0010">Activator</keyword>
<dbReference type="FunFam" id="2.60.40.10:FF:000046">
    <property type="entry name" value="Nuclear factor NF-kappa-B p105 subunit"/>
    <property type="match status" value="1"/>
</dbReference>
<evidence type="ECO:0000313" key="14">
    <source>
        <dbReference type="EMBL" id="AGQ17410.1"/>
    </source>
</evidence>
<keyword evidence="10" id="KW-0539">Nucleus</keyword>
<keyword evidence="5" id="KW-0805">Transcription regulation</keyword>
<feature type="region of interest" description="Disordered" evidence="12">
    <location>
        <begin position="439"/>
        <end position="481"/>
    </location>
</feature>
<dbReference type="SUPFAM" id="SSF81296">
    <property type="entry name" value="E set domains"/>
    <property type="match status" value="1"/>
</dbReference>
<sequence length="1023" mass="110326">MSDTALESVELPASLVNEIINGEDGAPDISLLQKMTGIQHAMNGTPGMQGQPYLQITEQPKSRGFRFRYGCEGPSHGGIPGIHSEKNRKTYPAVKIVGYQGYARIVVTLMTNEDQPRPHAHYLVGKQCNEDGFCVVQVGPKDMTATFPNLGVLHVTKKNVPSILEKRKLKELVAARRCQETGKIIPDFDNLNEDDSNKYITEQDKRQIVKESQEQAKQMDLSAVRVCFQAFLQDENGSYTRTLQPVISDAVFDSKAPNASTLKICRMDRHSGCVTGGDEVFLLCDKVQKDDIQVRFFEEADDSTNGGSEWEAYGDFGPADVHRQFAIVFKTPPYHNVAIDRPISVHVQLRRKSDGELSDPKPFTYQPQQFDKEEIGKKRKKTVPHFNTHFGGGGPGGPTAGGGGFGPGMYGGGFGFGSTIGGGGTFHFGGGGAFQAYGGGGGMKDQGSVDRPIRQPEEDDDLVVDRAPPDDDDLITDSAPTEDTMAMSQAHIRGDAQAGLKGQSVSMGPQPWKPSAFTKPTPADKQKGSTETSRAALQYGDVAWQLAERSANALRDYAITGDVRMLLAVQRHLTAVQDDEGDTSLHLAIIHSNPLVVQNLLHVTLTLPDPRVINQYNHLRQTPLHLAVITQQPQVADLLVRCGANPWLPDRHGNSAVHLAAKAGDEKSLQAILRNIPAQAPGVPNTPDINAHNFEGFTPVHLAVMASNLGALKELVMAKVDVNVPDGKSGRTALHHAVENENLAITGYLILEAGADVDAQNFDGNTPLHVASGRGMLGMAALLMAAGADPKLENYEAKEEEEDEGQESEVTEAKGQTPLDLAASDEMRDILSGKPYVPKHQRPDVPHFTQTKGTGDLSSLDGPSRLFLSKALDEANPGRDWAALAERLGLGNLSNAFKLRPSPTTALLENFEMMDGTVAKLRAGLEEIGRRDAIDIIDGAVKGKPDVSMATEAATTATPQAFLEPQKVRSHITSPTFDSGLEQSIVSMQLSSGGGSLPEGMTDIGHHKGSDQVEPTTRAADVH</sequence>
<organism evidence="14">
    <name type="scientific">Branchiostoma belcheri tsingtauense</name>
    <dbReference type="NCBI Taxonomy" id="155462"/>
    <lineage>
        <taxon>Eukaryota</taxon>
        <taxon>Metazoa</taxon>
        <taxon>Chordata</taxon>
        <taxon>Cephalochordata</taxon>
        <taxon>Leptocardii</taxon>
        <taxon>Amphioxiformes</taxon>
        <taxon>Branchiostomatidae</taxon>
        <taxon>Branchiostoma</taxon>
    </lineage>
</organism>
<name>S5DIK7_BRABE</name>
<dbReference type="InterPro" id="IPR011029">
    <property type="entry name" value="DEATH-like_dom_sf"/>
</dbReference>
<dbReference type="Pfam" id="PF16179">
    <property type="entry name" value="RHD_dimer"/>
    <property type="match status" value="1"/>
</dbReference>
<dbReference type="InterPro" id="IPR002110">
    <property type="entry name" value="Ankyrin_rpt"/>
</dbReference>
<dbReference type="InterPro" id="IPR008967">
    <property type="entry name" value="p53-like_TF_DNA-bd_sf"/>
</dbReference>
<dbReference type="PROSITE" id="PS01204">
    <property type="entry name" value="REL_1"/>
    <property type="match status" value="1"/>
</dbReference>
<feature type="domain" description="RHD" evidence="13">
    <location>
        <begin position="49"/>
        <end position="258"/>
    </location>
</feature>